<protein>
    <submittedName>
        <fullName evidence="1">DUF1848 domain-containing protein</fullName>
    </submittedName>
</protein>
<accession>A0ABY5Y175</accession>
<proteinExistence type="predicted"/>
<gene>
    <name evidence="1" type="ORF">JBF11_00935</name>
</gene>
<evidence type="ECO:0000313" key="2">
    <source>
        <dbReference type="Proteomes" id="UP001058120"/>
    </source>
</evidence>
<dbReference type="EMBL" id="CP065938">
    <property type="protein sequence ID" value="UWX05925.1"/>
    <property type="molecule type" value="Genomic_DNA"/>
</dbReference>
<keyword evidence="2" id="KW-1185">Reference proteome</keyword>
<dbReference type="Proteomes" id="UP001058120">
    <property type="component" value="Chromosome"/>
</dbReference>
<reference evidence="1" key="1">
    <citation type="submission" date="2020-12" db="EMBL/GenBank/DDBJ databases">
        <title>Taurinivorans muris gen. nov., sp. nov., fundamental and realized metabolic niche of a ubiquitous sulfidogenic bacterium in the murine intestine.</title>
        <authorList>
            <person name="Ye H."/>
            <person name="Hanson B.T."/>
            <person name="Loy A."/>
        </authorList>
    </citation>
    <scope>NUCLEOTIDE SEQUENCE</scope>
    <source>
        <strain evidence="1">LT0009</strain>
    </source>
</reference>
<dbReference type="Pfam" id="PF08902">
    <property type="entry name" value="DUF1848"/>
    <property type="match status" value="1"/>
</dbReference>
<name>A0ABY5Y175_9BACT</name>
<evidence type="ECO:0000313" key="1">
    <source>
        <dbReference type="EMBL" id="UWX05925.1"/>
    </source>
</evidence>
<dbReference type="InterPro" id="IPR014998">
    <property type="entry name" value="DUF1848"/>
</dbReference>
<organism evidence="1 2">
    <name type="scientific">Taurinivorans muris</name>
    <dbReference type="NCBI Taxonomy" id="2787751"/>
    <lineage>
        <taxon>Bacteria</taxon>
        <taxon>Pseudomonadati</taxon>
        <taxon>Thermodesulfobacteriota</taxon>
        <taxon>Desulfovibrionia</taxon>
        <taxon>Desulfovibrionales</taxon>
        <taxon>Desulfovibrionaceae</taxon>
        <taxon>Taurinivorans</taxon>
    </lineage>
</organism>
<dbReference type="RefSeq" id="WP_334315519.1">
    <property type="nucleotide sequence ID" value="NZ_CP065938.1"/>
</dbReference>
<sequence length="330" mass="39108">MDNNKSKLLTPNTFTLTQPMIISASRRTDIPAYYSEWFFKRLQEGYCYTTNPMNPKIFYKIPLDQANIDAIIFWSKNPYPMLKKLHLLNGYAYYFQYTITPYSPDIEKNLPMKKYLVDTFIRLSERIGKNRIIWRYDPILFNTTYTYDYHIRHFKELCQKLAPYTTKVIISFLSIYRKIQKTCEKQKLYSLDENEKNNLLKIFAKICFENGLRMEICSQELPRIENYPVFPARCIDLNLINELINKKLIIKKDPNQRELCGCAKSCDIGMYNSCYNGCIYCYASYQNERLEENKTRHDAESPILLGELPKHAQVIERNINTLANDQLLLI</sequence>